<evidence type="ECO:0000259" key="19">
    <source>
        <dbReference type="Pfam" id="PF12804"/>
    </source>
</evidence>
<dbReference type="NCBIfam" id="TIGR01173">
    <property type="entry name" value="glmU"/>
    <property type="match status" value="1"/>
</dbReference>
<keyword evidence="6 18" id="KW-0548">Nucleotidyltransferase</keyword>
<feature type="binding site" evidence="18">
    <location>
        <position position="337"/>
    </location>
    <ligand>
        <name>UDP-N-acetyl-alpha-D-glucosamine</name>
        <dbReference type="ChEBI" id="CHEBI:57705"/>
    </ligand>
</feature>
<evidence type="ECO:0000313" key="21">
    <source>
        <dbReference type="Proteomes" id="UP000482487"/>
    </source>
</evidence>
<dbReference type="InterPro" id="IPR011004">
    <property type="entry name" value="Trimer_LpxA-like_sf"/>
</dbReference>
<evidence type="ECO:0000313" key="20">
    <source>
        <dbReference type="EMBL" id="MYL82396.1"/>
    </source>
</evidence>
<feature type="active site" description="Proton acceptor" evidence="18">
    <location>
        <position position="367"/>
    </location>
</feature>
<comment type="caution">
    <text evidence="20">The sequence shown here is derived from an EMBL/GenBank/DDBJ whole genome shotgun (WGS) entry which is preliminary data.</text>
</comment>
<evidence type="ECO:0000256" key="14">
    <source>
        <dbReference type="ARBA" id="ARBA00023316"/>
    </source>
</evidence>
<evidence type="ECO:0000256" key="1">
    <source>
        <dbReference type="ARBA" id="ARBA00004496"/>
    </source>
</evidence>
<keyword evidence="14 18" id="KW-0961">Cell wall biogenesis/degradation</keyword>
<dbReference type="EMBL" id="WVUD01000004">
    <property type="protein sequence ID" value="MYL82396.1"/>
    <property type="molecule type" value="Genomic_DNA"/>
</dbReference>
<dbReference type="PANTHER" id="PTHR43584">
    <property type="entry name" value="NUCLEOTIDYL TRANSFERASE"/>
    <property type="match status" value="1"/>
</dbReference>
<dbReference type="InterPro" id="IPR038009">
    <property type="entry name" value="GlmU_C_LbH"/>
</dbReference>
<evidence type="ECO:0000256" key="11">
    <source>
        <dbReference type="ARBA" id="ARBA00022984"/>
    </source>
</evidence>
<feature type="binding site" evidence="18">
    <location>
        <position position="106"/>
    </location>
    <ligand>
        <name>Mg(2+)</name>
        <dbReference type="ChEBI" id="CHEBI:18420"/>
    </ligand>
</feature>
<keyword evidence="10 18" id="KW-0133">Cell shape</keyword>
<evidence type="ECO:0000256" key="8">
    <source>
        <dbReference type="ARBA" id="ARBA00022737"/>
    </source>
</evidence>
<dbReference type="Gene3D" id="2.160.10.10">
    <property type="entry name" value="Hexapeptide repeat proteins"/>
    <property type="match status" value="1"/>
</dbReference>
<name>A0A7C9NIB8_9BACT</name>
<comment type="pathway">
    <text evidence="18">Bacterial outer membrane biogenesis; LPS lipid A biosynthesis.</text>
</comment>
<feature type="binding site" evidence="18">
    <location>
        <position position="231"/>
    </location>
    <ligand>
        <name>Mg(2+)</name>
        <dbReference type="ChEBI" id="CHEBI:18420"/>
    </ligand>
</feature>
<dbReference type="HAMAP" id="MF_01631">
    <property type="entry name" value="GlmU"/>
    <property type="match status" value="1"/>
</dbReference>
<dbReference type="OrthoDB" id="9775031at2"/>
<dbReference type="GO" id="GO:0008360">
    <property type="term" value="P:regulation of cell shape"/>
    <property type="evidence" value="ECO:0007669"/>
    <property type="project" value="UniProtKB-KW"/>
</dbReference>
<protein>
    <recommendedName>
        <fullName evidence="18">Bifunctional protein GlmU</fullName>
    </recommendedName>
    <domain>
        <recommendedName>
            <fullName evidence="18">UDP-N-acetylglucosamine pyrophosphorylase</fullName>
            <ecNumber evidence="18">2.7.7.23</ecNumber>
        </recommendedName>
        <alternativeName>
            <fullName evidence="18">N-acetylglucosamine-1-phosphate uridyltransferase</fullName>
        </alternativeName>
    </domain>
    <domain>
        <recommendedName>
            <fullName evidence="18">Glucosamine-1-phosphate N-acetyltransferase</fullName>
            <ecNumber evidence="18">2.3.1.157</ecNumber>
        </recommendedName>
    </domain>
</protein>
<keyword evidence="11 18" id="KW-0573">Peptidoglycan synthesis</keyword>
<dbReference type="GO" id="GO:0071555">
    <property type="term" value="P:cell wall organization"/>
    <property type="evidence" value="ECO:0007669"/>
    <property type="project" value="UniProtKB-KW"/>
</dbReference>
<evidence type="ECO:0000256" key="7">
    <source>
        <dbReference type="ARBA" id="ARBA00022723"/>
    </source>
</evidence>
<dbReference type="InterPro" id="IPR001451">
    <property type="entry name" value="Hexapep"/>
</dbReference>
<dbReference type="GO" id="GO:0003977">
    <property type="term" value="F:UDP-N-acetylglucosamine diphosphorylase activity"/>
    <property type="evidence" value="ECO:0007669"/>
    <property type="project" value="UniProtKB-UniRule"/>
</dbReference>
<gene>
    <name evidence="18 20" type="primary">glmU</name>
    <name evidence="20" type="ORF">GTA51_04485</name>
</gene>
<dbReference type="UniPathway" id="UPA00113">
    <property type="reaction ID" value="UER00532"/>
</dbReference>
<dbReference type="GO" id="GO:0006048">
    <property type="term" value="P:UDP-N-acetylglucosamine biosynthetic process"/>
    <property type="evidence" value="ECO:0007669"/>
    <property type="project" value="UniProtKB-UniPathway"/>
</dbReference>
<evidence type="ECO:0000256" key="4">
    <source>
        <dbReference type="ARBA" id="ARBA00022490"/>
    </source>
</evidence>
<feature type="binding site" evidence="18">
    <location>
        <position position="384"/>
    </location>
    <ligand>
        <name>acetyl-CoA</name>
        <dbReference type="ChEBI" id="CHEBI:57288"/>
    </ligand>
</feature>
<evidence type="ECO:0000256" key="9">
    <source>
        <dbReference type="ARBA" id="ARBA00022842"/>
    </source>
</evidence>
<dbReference type="Pfam" id="PF12804">
    <property type="entry name" value="NTP_transf_3"/>
    <property type="match status" value="1"/>
</dbReference>
<feature type="binding site" evidence="18">
    <location>
        <position position="173"/>
    </location>
    <ligand>
        <name>UDP-N-acetyl-alpha-D-glucosamine</name>
        <dbReference type="ChEBI" id="CHEBI:57705"/>
    </ligand>
</feature>
<feature type="domain" description="MobA-like NTP transferase" evidence="19">
    <location>
        <begin position="8"/>
        <end position="133"/>
    </location>
</feature>
<dbReference type="GO" id="GO:0009245">
    <property type="term" value="P:lipid A biosynthetic process"/>
    <property type="evidence" value="ECO:0007669"/>
    <property type="project" value="UniProtKB-UniRule"/>
</dbReference>
<feature type="binding site" evidence="18">
    <location>
        <position position="75"/>
    </location>
    <ligand>
        <name>UDP-N-acetyl-alpha-D-glucosamine</name>
        <dbReference type="ChEBI" id="CHEBI:57705"/>
    </ligand>
</feature>
<evidence type="ECO:0000256" key="3">
    <source>
        <dbReference type="ARBA" id="ARBA00007947"/>
    </source>
</evidence>
<dbReference type="InterPro" id="IPR050065">
    <property type="entry name" value="GlmU-like"/>
</dbReference>
<feature type="region of interest" description="Linker" evidence="18">
    <location>
        <begin position="234"/>
        <end position="254"/>
    </location>
</feature>
<feature type="binding site" evidence="18">
    <location>
        <begin position="10"/>
        <end position="13"/>
    </location>
    <ligand>
        <name>UDP-N-acetyl-alpha-D-glucosamine</name>
        <dbReference type="ChEBI" id="CHEBI:57705"/>
    </ligand>
</feature>
<dbReference type="Pfam" id="PF00132">
    <property type="entry name" value="Hexapep"/>
    <property type="match status" value="1"/>
</dbReference>
<comment type="catalytic activity">
    <reaction evidence="15 18">
        <text>alpha-D-glucosamine 1-phosphate + acetyl-CoA = N-acetyl-alpha-D-glucosamine 1-phosphate + CoA + H(+)</text>
        <dbReference type="Rhea" id="RHEA:13725"/>
        <dbReference type="ChEBI" id="CHEBI:15378"/>
        <dbReference type="ChEBI" id="CHEBI:57287"/>
        <dbReference type="ChEBI" id="CHEBI:57288"/>
        <dbReference type="ChEBI" id="CHEBI:57776"/>
        <dbReference type="ChEBI" id="CHEBI:58516"/>
        <dbReference type="EC" id="2.3.1.157"/>
    </reaction>
</comment>
<dbReference type="PANTHER" id="PTHR43584:SF3">
    <property type="entry name" value="BIFUNCTIONAL PROTEIN GLMU"/>
    <property type="match status" value="1"/>
</dbReference>
<feature type="region of interest" description="Pyrophosphorylase" evidence="18">
    <location>
        <begin position="1"/>
        <end position="233"/>
    </location>
</feature>
<evidence type="ECO:0000256" key="5">
    <source>
        <dbReference type="ARBA" id="ARBA00022679"/>
    </source>
</evidence>
<evidence type="ECO:0000256" key="13">
    <source>
        <dbReference type="ARBA" id="ARBA00023315"/>
    </source>
</evidence>
<keyword evidence="4 18" id="KW-0963">Cytoplasm</keyword>
<dbReference type="EC" id="2.3.1.157" evidence="18"/>
<reference evidence="20 21" key="1">
    <citation type="submission" date="2020-01" db="EMBL/GenBank/DDBJ databases">
        <title>Genome sequence of Desulfovibrio aerotolerans DSM 16695(T).</title>
        <authorList>
            <person name="Karnachuk O."/>
            <person name="Avakyan M."/>
            <person name="Mardanov A."/>
            <person name="Kadnikov V."/>
            <person name="Ravin N."/>
        </authorList>
    </citation>
    <scope>NUCLEOTIDE SEQUENCE [LARGE SCALE GENOMIC DNA]</scope>
    <source>
        <strain evidence="20 21">DSM 16695</strain>
    </source>
</reference>
<feature type="binding site" evidence="18">
    <location>
        <position position="444"/>
    </location>
    <ligand>
        <name>acetyl-CoA</name>
        <dbReference type="ChEBI" id="CHEBI:57288"/>
    </ligand>
</feature>
<feature type="binding site" evidence="18">
    <location>
        <position position="24"/>
    </location>
    <ligand>
        <name>UDP-N-acetyl-alpha-D-glucosamine</name>
        <dbReference type="ChEBI" id="CHEBI:57705"/>
    </ligand>
</feature>
<feature type="binding site" evidence="18">
    <location>
        <position position="370"/>
    </location>
    <ligand>
        <name>UDP-N-acetyl-alpha-D-glucosamine</name>
        <dbReference type="ChEBI" id="CHEBI:57705"/>
    </ligand>
</feature>
<feature type="binding site" evidence="18">
    <location>
        <position position="156"/>
    </location>
    <ligand>
        <name>UDP-N-acetyl-alpha-D-glucosamine</name>
        <dbReference type="ChEBI" id="CHEBI:57705"/>
    </ligand>
</feature>
<feature type="binding site" evidence="18">
    <location>
        <position position="355"/>
    </location>
    <ligand>
        <name>UDP-N-acetyl-alpha-D-glucosamine</name>
        <dbReference type="ChEBI" id="CHEBI:57705"/>
    </ligand>
</feature>
<proteinExistence type="inferred from homology"/>
<evidence type="ECO:0000256" key="16">
    <source>
        <dbReference type="ARBA" id="ARBA00048493"/>
    </source>
</evidence>
<dbReference type="PROSITE" id="PS00101">
    <property type="entry name" value="HEXAPEP_TRANSFERASES"/>
    <property type="match status" value="1"/>
</dbReference>
<comment type="pathway">
    <text evidence="18">Nucleotide-sugar biosynthesis; UDP-N-acetyl-alpha-D-glucosamine biosynthesis; UDP-N-acetyl-alpha-D-glucosamine from N-acetyl-alpha-D-glucosamine 1-phosphate: step 1/1.</text>
</comment>
<organism evidence="20 21">
    <name type="scientific">Solidesulfovibrio aerotolerans</name>
    <dbReference type="NCBI Taxonomy" id="295255"/>
    <lineage>
        <taxon>Bacteria</taxon>
        <taxon>Pseudomonadati</taxon>
        <taxon>Thermodesulfobacteriota</taxon>
        <taxon>Desulfovibrionia</taxon>
        <taxon>Desulfovibrionales</taxon>
        <taxon>Desulfovibrionaceae</taxon>
        <taxon>Solidesulfovibrio</taxon>
    </lineage>
</organism>
<feature type="binding site" evidence="18">
    <location>
        <position position="143"/>
    </location>
    <ligand>
        <name>UDP-N-acetyl-alpha-D-glucosamine</name>
        <dbReference type="ChEBI" id="CHEBI:57705"/>
    </ligand>
</feature>
<dbReference type="GO" id="GO:0005737">
    <property type="term" value="C:cytoplasm"/>
    <property type="evidence" value="ECO:0007669"/>
    <property type="project" value="UniProtKB-SubCell"/>
</dbReference>
<evidence type="ECO:0000256" key="17">
    <source>
        <dbReference type="ARBA" id="ARBA00049628"/>
    </source>
</evidence>
<keyword evidence="7 18" id="KW-0479">Metal-binding</keyword>
<dbReference type="GO" id="GO:0019134">
    <property type="term" value="F:glucosamine-1-phosphate N-acetyltransferase activity"/>
    <property type="evidence" value="ECO:0007669"/>
    <property type="project" value="UniProtKB-UniRule"/>
</dbReference>
<dbReference type="Proteomes" id="UP000482487">
    <property type="component" value="Unassembled WGS sequence"/>
</dbReference>
<feature type="binding site" evidence="18">
    <location>
        <begin position="390"/>
        <end position="391"/>
    </location>
    <ligand>
        <name>acetyl-CoA</name>
        <dbReference type="ChEBI" id="CHEBI:57288"/>
    </ligand>
</feature>
<comment type="subcellular location">
    <subcellularLocation>
        <location evidence="1 18">Cytoplasm</location>
    </subcellularLocation>
</comment>
<comment type="subunit">
    <text evidence="18">Homotrimer.</text>
</comment>
<keyword evidence="12 18" id="KW-0511">Multifunctional enzyme</keyword>
<comment type="cofactor">
    <cofactor evidence="18">
        <name>Mg(2+)</name>
        <dbReference type="ChEBI" id="CHEBI:18420"/>
    </cofactor>
    <text evidence="18">Binds 1 Mg(2+) ion per subunit.</text>
</comment>
<feature type="binding site" evidence="18">
    <location>
        <position position="409"/>
    </location>
    <ligand>
        <name>acetyl-CoA</name>
        <dbReference type="ChEBI" id="CHEBI:57288"/>
    </ligand>
</feature>
<evidence type="ECO:0000256" key="12">
    <source>
        <dbReference type="ARBA" id="ARBA00023268"/>
    </source>
</evidence>
<dbReference type="RefSeq" id="WP_160959047.1">
    <property type="nucleotide sequence ID" value="NZ_WVUD01000004.1"/>
</dbReference>
<keyword evidence="5 18" id="KW-0808">Transferase</keyword>
<dbReference type="InterPro" id="IPR025877">
    <property type="entry name" value="MobA-like_NTP_Trfase"/>
</dbReference>
<dbReference type="InterPro" id="IPR029044">
    <property type="entry name" value="Nucleotide-diphossugar_trans"/>
</dbReference>
<dbReference type="GO" id="GO:0000902">
    <property type="term" value="P:cell morphogenesis"/>
    <property type="evidence" value="ECO:0007669"/>
    <property type="project" value="UniProtKB-UniRule"/>
</dbReference>
<dbReference type="InterPro" id="IPR005882">
    <property type="entry name" value="Bifunctional_GlmU"/>
</dbReference>
<comment type="pathway">
    <text evidence="18">Nucleotide-sugar biosynthesis; UDP-N-acetyl-alpha-D-glucosamine biosynthesis; N-acetyl-alpha-D-glucosamine 1-phosphate from alpha-D-glucosamine 6-phosphate (route II): step 2/2.</text>
</comment>
<keyword evidence="13 18" id="KW-0012">Acyltransferase</keyword>
<dbReference type="SUPFAM" id="SSF51161">
    <property type="entry name" value="Trimeric LpxA-like enzymes"/>
    <property type="match status" value="1"/>
</dbReference>
<dbReference type="GO" id="GO:0000287">
    <property type="term" value="F:magnesium ion binding"/>
    <property type="evidence" value="ECO:0007669"/>
    <property type="project" value="UniProtKB-UniRule"/>
</dbReference>
<evidence type="ECO:0000256" key="2">
    <source>
        <dbReference type="ARBA" id="ARBA00007707"/>
    </source>
</evidence>
<dbReference type="SUPFAM" id="SSF53448">
    <property type="entry name" value="Nucleotide-diphospho-sugar transferases"/>
    <property type="match status" value="1"/>
</dbReference>
<feature type="region of interest" description="N-acetyltransferase" evidence="18">
    <location>
        <begin position="255"/>
        <end position="453"/>
    </location>
</feature>
<evidence type="ECO:0000256" key="10">
    <source>
        <dbReference type="ARBA" id="ARBA00022960"/>
    </source>
</evidence>
<keyword evidence="8 18" id="KW-0677">Repeat</keyword>
<accession>A0A7C9NIB8</accession>
<evidence type="ECO:0000256" key="6">
    <source>
        <dbReference type="ARBA" id="ARBA00022695"/>
    </source>
</evidence>
<dbReference type="Gene3D" id="3.90.550.10">
    <property type="entry name" value="Spore Coat Polysaccharide Biosynthesis Protein SpsA, Chain A"/>
    <property type="match status" value="1"/>
</dbReference>
<dbReference type="EC" id="2.7.7.23" evidence="18"/>
<dbReference type="AlphaFoldDB" id="A0A7C9NIB8"/>
<dbReference type="UniPathway" id="UPA00973"/>
<feature type="binding site" evidence="18">
    <location>
        <position position="231"/>
    </location>
    <ligand>
        <name>UDP-N-acetyl-alpha-D-glucosamine</name>
        <dbReference type="ChEBI" id="CHEBI:57705"/>
    </ligand>
</feature>
<keyword evidence="21" id="KW-1185">Reference proteome</keyword>
<dbReference type="GO" id="GO:0016020">
    <property type="term" value="C:membrane"/>
    <property type="evidence" value="ECO:0007669"/>
    <property type="project" value="GOC"/>
</dbReference>
<comment type="similarity">
    <text evidence="2 18">In the C-terminal section; belongs to the transferase hexapeptide repeat family.</text>
</comment>
<comment type="function">
    <text evidence="17 18">Catalyzes the last two sequential reactions in the de novo biosynthetic pathway for UDP-N-acetylglucosamine (UDP-GlcNAc). The C-terminal domain catalyzes the transfer of acetyl group from acetyl coenzyme A to glucosamine-1-phosphate (GlcN-1-P) to produce N-acetylglucosamine-1-phosphate (GlcNAc-1-P), which is converted into UDP-GlcNAc by the transfer of uridine 5-monophosphate (from uridine 5-triphosphate), a reaction catalyzed by the N-terminal domain.</text>
</comment>
<sequence>MTQRIGALALAAGKGTRMRSDAPKVLKTLLGKPMLWYVTKALATLYAADVWTVIGHRAESVAAAFPELAGRFVTQTEQLGTGHALVTALPALTQAGLSHVLVVNGDAPLVTAESIEAFCAAALAADADVSFVSIELPDPGAYGRVVRCDGRVAIVEAKDFDPARHGTPSGEINAGVYLLRLEAVAPLLGRLSNANNSGEYYITDLVSLGEAAGLRVLAVNRGNDAAYLGINSPRELVAAEEILRRRIVDLHIEAGVVVRMADSVRLGPQVRLAPGVEVCGPLELYGRTTVAAGASLASHCVATDAVIGENVVVQSFCHLDNVRVDADCQVGPYARLRPGAILETGARVGNFVEMKKSVLGPGAKAGHLTYLGDAEIGAGVNIGAGTITCNYDGVHKHKTVVGREAFIGSNTALVAPVTIGAGALVGAGSVITSDVPDGMLALGRGRQVVKPRK</sequence>
<feature type="binding site" evidence="18">
    <location>
        <position position="427"/>
    </location>
    <ligand>
        <name>acetyl-CoA</name>
        <dbReference type="ChEBI" id="CHEBI:57288"/>
    </ligand>
</feature>
<evidence type="ECO:0000256" key="18">
    <source>
        <dbReference type="HAMAP-Rule" id="MF_01631"/>
    </source>
</evidence>
<feature type="binding site" evidence="18">
    <location>
        <position position="381"/>
    </location>
    <ligand>
        <name>UDP-N-acetyl-alpha-D-glucosamine</name>
        <dbReference type="ChEBI" id="CHEBI:57705"/>
    </ligand>
</feature>
<evidence type="ECO:0000256" key="15">
    <source>
        <dbReference type="ARBA" id="ARBA00048247"/>
    </source>
</evidence>
<comment type="catalytic activity">
    <reaction evidence="16 18">
        <text>N-acetyl-alpha-D-glucosamine 1-phosphate + UTP + H(+) = UDP-N-acetyl-alpha-D-glucosamine + diphosphate</text>
        <dbReference type="Rhea" id="RHEA:13509"/>
        <dbReference type="ChEBI" id="CHEBI:15378"/>
        <dbReference type="ChEBI" id="CHEBI:33019"/>
        <dbReference type="ChEBI" id="CHEBI:46398"/>
        <dbReference type="ChEBI" id="CHEBI:57705"/>
        <dbReference type="ChEBI" id="CHEBI:57776"/>
        <dbReference type="EC" id="2.7.7.23"/>
    </reaction>
</comment>
<feature type="binding site" evidence="18">
    <location>
        <begin position="80"/>
        <end position="81"/>
    </location>
    <ligand>
        <name>UDP-N-acetyl-alpha-D-glucosamine</name>
        <dbReference type="ChEBI" id="CHEBI:57705"/>
    </ligand>
</feature>
<dbReference type="InterPro" id="IPR018357">
    <property type="entry name" value="Hexapep_transf_CS"/>
</dbReference>
<keyword evidence="9 18" id="KW-0460">Magnesium</keyword>
<dbReference type="CDD" id="cd03353">
    <property type="entry name" value="LbH_GlmU_C"/>
    <property type="match status" value="1"/>
</dbReference>
<comment type="similarity">
    <text evidence="3 18">In the N-terminal section; belongs to the N-acetylglucosamine-1-phosphate uridyltransferase family.</text>
</comment>
<comment type="caution">
    <text evidence="18">Lacks conserved residue(s) required for the propagation of feature annotation.</text>
</comment>
<dbReference type="NCBIfam" id="NF010936">
    <property type="entry name" value="PRK14356.1"/>
    <property type="match status" value="1"/>
</dbReference>
<dbReference type="GO" id="GO:0009252">
    <property type="term" value="P:peptidoglycan biosynthetic process"/>
    <property type="evidence" value="ECO:0007669"/>
    <property type="project" value="UniProtKB-UniRule"/>
</dbReference>